<organism evidence="2 3">
    <name type="scientific">Tribonema minus</name>
    <dbReference type="NCBI Taxonomy" id="303371"/>
    <lineage>
        <taxon>Eukaryota</taxon>
        <taxon>Sar</taxon>
        <taxon>Stramenopiles</taxon>
        <taxon>Ochrophyta</taxon>
        <taxon>PX clade</taxon>
        <taxon>Xanthophyceae</taxon>
        <taxon>Tribonematales</taxon>
        <taxon>Tribonemataceae</taxon>
        <taxon>Tribonema</taxon>
    </lineage>
</organism>
<reference evidence="2" key="1">
    <citation type="submission" date="2021-02" db="EMBL/GenBank/DDBJ databases">
        <title>First Annotated Genome of the Yellow-green Alga Tribonema minus.</title>
        <authorList>
            <person name="Mahan K.M."/>
        </authorList>
    </citation>
    <scope>NUCLEOTIDE SEQUENCE</scope>
    <source>
        <strain evidence="2">UTEX B ZZ1240</strain>
    </source>
</reference>
<dbReference type="PANTHER" id="PTHR33698:SF3">
    <property type="entry name" value="OS09G0266000 PROTEIN"/>
    <property type="match status" value="1"/>
</dbReference>
<feature type="domain" description="SnoaL-like" evidence="1">
    <location>
        <begin position="15"/>
        <end position="117"/>
    </location>
</feature>
<gene>
    <name evidence="2" type="ORF">JKP88DRAFT_227746</name>
</gene>
<dbReference type="SUPFAM" id="SSF54427">
    <property type="entry name" value="NTF2-like"/>
    <property type="match status" value="1"/>
</dbReference>
<protein>
    <recommendedName>
        <fullName evidence="1">SnoaL-like domain-containing protein</fullName>
    </recommendedName>
</protein>
<accession>A0A835YIZ1</accession>
<evidence type="ECO:0000313" key="3">
    <source>
        <dbReference type="Proteomes" id="UP000664859"/>
    </source>
</evidence>
<sequence>MSLVPQQSSYYAKAQSFYDSWNNRDVEVAISHFADDVYFVDAQYSKPFNGRSEVKAYLQECADSLPGRKFIIDDYAEDAQRRKVGLKWHVSDTSGINLPFPTNGLSFLEFDESGLIVGCTDMVEPTVKTGVFQLPLLRFVSKVLRIN</sequence>
<dbReference type="InterPro" id="IPR037401">
    <property type="entry name" value="SnoaL-like"/>
</dbReference>
<dbReference type="PANTHER" id="PTHR33698">
    <property type="entry name" value="NUCLEAR TRANSPORT FACTOR 2 (NTF2)-LIKE PROTEIN"/>
    <property type="match status" value="1"/>
</dbReference>
<dbReference type="InterPro" id="IPR032710">
    <property type="entry name" value="NTF2-like_dom_sf"/>
</dbReference>
<dbReference type="Proteomes" id="UP000664859">
    <property type="component" value="Unassembled WGS sequence"/>
</dbReference>
<dbReference type="AlphaFoldDB" id="A0A835YIZ1"/>
<keyword evidence="3" id="KW-1185">Reference proteome</keyword>
<dbReference type="Gene3D" id="3.10.450.50">
    <property type="match status" value="1"/>
</dbReference>
<dbReference type="Pfam" id="PF12680">
    <property type="entry name" value="SnoaL_2"/>
    <property type="match status" value="1"/>
</dbReference>
<name>A0A835YIZ1_9STRA</name>
<proteinExistence type="predicted"/>
<dbReference type="EMBL" id="JAFCMP010000537">
    <property type="protein sequence ID" value="KAG5176386.1"/>
    <property type="molecule type" value="Genomic_DNA"/>
</dbReference>
<evidence type="ECO:0000313" key="2">
    <source>
        <dbReference type="EMBL" id="KAG5176386.1"/>
    </source>
</evidence>
<dbReference type="OrthoDB" id="201750at2759"/>
<evidence type="ECO:0000259" key="1">
    <source>
        <dbReference type="Pfam" id="PF12680"/>
    </source>
</evidence>
<comment type="caution">
    <text evidence="2">The sequence shown here is derived from an EMBL/GenBank/DDBJ whole genome shotgun (WGS) entry which is preliminary data.</text>
</comment>